<dbReference type="GO" id="GO:0016020">
    <property type="term" value="C:membrane"/>
    <property type="evidence" value="ECO:0007669"/>
    <property type="project" value="InterPro"/>
</dbReference>
<name>A0A382CVI6_9ZZZZ</name>
<feature type="domain" description="4Fe-4S ferredoxin-type" evidence="5">
    <location>
        <begin position="120"/>
        <end position="138"/>
    </location>
</feature>
<evidence type="ECO:0000256" key="1">
    <source>
        <dbReference type="ARBA" id="ARBA00022485"/>
    </source>
</evidence>
<dbReference type="PROSITE" id="PS00198">
    <property type="entry name" value="4FE4S_FER_1"/>
    <property type="match status" value="1"/>
</dbReference>
<accession>A0A382CVI6</accession>
<evidence type="ECO:0000259" key="5">
    <source>
        <dbReference type="PROSITE" id="PS51379"/>
    </source>
</evidence>
<dbReference type="PROSITE" id="PS51379">
    <property type="entry name" value="4FE4S_FER_2"/>
    <property type="match status" value="2"/>
</dbReference>
<dbReference type="InterPro" id="IPR017900">
    <property type="entry name" value="4Fe4S_Fe_S_CS"/>
</dbReference>
<dbReference type="AlphaFoldDB" id="A0A382CVI6"/>
<keyword evidence="4" id="KW-0411">Iron-sulfur</keyword>
<protein>
    <recommendedName>
        <fullName evidence="5">4Fe-4S ferredoxin-type domain-containing protein</fullName>
    </recommendedName>
</protein>
<evidence type="ECO:0000313" key="6">
    <source>
        <dbReference type="EMBL" id="SVB29541.1"/>
    </source>
</evidence>
<dbReference type="GO" id="GO:0051539">
    <property type="term" value="F:4 iron, 4 sulfur cluster binding"/>
    <property type="evidence" value="ECO:0007669"/>
    <property type="project" value="UniProtKB-KW"/>
</dbReference>
<sequence>MAKVVQRKKLSWLERLYIPALWNGFKVTLGHFFSWKKSEVYGEANKDNKFKTTLNYPEELWTVPKGFRGAPYLVSDQEGATKCVSCQLCEFVCPPKAIRIIPPGEDGEKAHREGAEKMPKEFEIDMLRCIFCGYCEEV</sequence>
<keyword evidence="2" id="KW-0479">Metal-binding</keyword>
<dbReference type="EMBL" id="UINC01036095">
    <property type="protein sequence ID" value="SVB29541.1"/>
    <property type="molecule type" value="Genomic_DNA"/>
</dbReference>
<dbReference type="InterPro" id="IPR017896">
    <property type="entry name" value="4Fe4S_Fe-S-bd"/>
</dbReference>
<organism evidence="6">
    <name type="scientific">marine metagenome</name>
    <dbReference type="NCBI Taxonomy" id="408172"/>
    <lineage>
        <taxon>unclassified sequences</taxon>
        <taxon>metagenomes</taxon>
        <taxon>ecological metagenomes</taxon>
    </lineage>
</organism>
<keyword evidence="1" id="KW-0004">4Fe-4S</keyword>
<dbReference type="GO" id="GO:0046872">
    <property type="term" value="F:metal ion binding"/>
    <property type="evidence" value="ECO:0007669"/>
    <property type="project" value="UniProtKB-KW"/>
</dbReference>
<feature type="domain" description="4Fe-4S ferredoxin-type" evidence="5">
    <location>
        <begin position="71"/>
        <end position="103"/>
    </location>
</feature>
<dbReference type="PANTHER" id="PTHR10849">
    <property type="entry name" value="NADH DEHYDROGENASE UBIQUINONE IRON-SULFUR PROTEIN 8, MITOCHONDRIAL"/>
    <property type="match status" value="1"/>
</dbReference>
<evidence type="ECO:0000256" key="4">
    <source>
        <dbReference type="ARBA" id="ARBA00023014"/>
    </source>
</evidence>
<dbReference type="Gene3D" id="3.30.70.3270">
    <property type="match status" value="1"/>
</dbReference>
<gene>
    <name evidence="6" type="ORF">METZ01_LOCUS182395</name>
</gene>
<feature type="non-terminal residue" evidence="6">
    <location>
        <position position="138"/>
    </location>
</feature>
<keyword evidence="3" id="KW-0408">Iron</keyword>
<dbReference type="GO" id="GO:0016651">
    <property type="term" value="F:oxidoreductase activity, acting on NAD(P)H"/>
    <property type="evidence" value="ECO:0007669"/>
    <property type="project" value="InterPro"/>
</dbReference>
<dbReference type="SUPFAM" id="SSF54862">
    <property type="entry name" value="4Fe-4S ferredoxins"/>
    <property type="match status" value="1"/>
</dbReference>
<dbReference type="Pfam" id="PF12838">
    <property type="entry name" value="Fer4_7"/>
    <property type="match status" value="1"/>
</dbReference>
<reference evidence="6" key="1">
    <citation type="submission" date="2018-05" db="EMBL/GenBank/DDBJ databases">
        <authorList>
            <person name="Lanie J.A."/>
            <person name="Ng W.-L."/>
            <person name="Kazmierczak K.M."/>
            <person name="Andrzejewski T.M."/>
            <person name="Davidsen T.M."/>
            <person name="Wayne K.J."/>
            <person name="Tettelin H."/>
            <person name="Glass J.I."/>
            <person name="Rusch D."/>
            <person name="Podicherti R."/>
            <person name="Tsui H.-C.T."/>
            <person name="Winkler M.E."/>
        </authorList>
    </citation>
    <scope>NUCLEOTIDE SEQUENCE</scope>
</reference>
<evidence type="ECO:0000256" key="2">
    <source>
        <dbReference type="ARBA" id="ARBA00022723"/>
    </source>
</evidence>
<proteinExistence type="predicted"/>
<evidence type="ECO:0000256" key="3">
    <source>
        <dbReference type="ARBA" id="ARBA00023004"/>
    </source>
</evidence>
<dbReference type="InterPro" id="IPR010226">
    <property type="entry name" value="NADH_quinone_OxRdtase_chainI"/>
</dbReference>